<feature type="transmembrane region" description="Helical" evidence="7">
    <location>
        <begin position="6"/>
        <end position="22"/>
    </location>
</feature>
<dbReference type="PANTHER" id="PTHR37316">
    <property type="entry name" value="TEICHOIC ACID GLYCEROL-PHOSPHATE PRIMASE"/>
    <property type="match status" value="1"/>
</dbReference>
<keyword evidence="6 7" id="KW-0472">Membrane</keyword>
<dbReference type="AlphaFoldDB" id="A0A843AKH8"/>
<dbReference type="InterPro" id="IPR043149">
    <property type="entry name" value="TagF_N"/>
</dbReference>
<dbReference type="EMBL" id="JADIIN010000014">
    <property type="protein sequence ID" value="MBF4468028.1"/>
    <property type="molecule type" value="Genomic_DNA"/>
</dbReference>
<evidence type="ECO:0000256" key="7">
    <source>
        <dbReference type="SAM" id="Phobius"/>
    </source>
</evidence>
<comment type="similarity">
    <text evidence="2">Belongs to the CDP-glycerol glycerophosphotransferase family.</text>
</comment>
<dbReference type="Gene3D" id="3.40.50.11820">
    <property type="match status" value="1"/>
</dbReference>
<evidence type="ECO:0000256" key="2">
    <source>
        <dbReference type="ARBA" id="ARBA00010488"/>
    </source>
</evidence>
<sequence length="392" mass="46693">MKKLGYYLFNIVYYIFYLIPINKNKIFLIMTHDDSTEGNVLYTANYFMQKNPNIFFKSITREDYEFKKNSKIIEKVINFFIFVPYHVATSKNIFLDNIFLPFAYTKFKKNVNIVQLWHGTGTIKKFALNTEVGEIRDLAKSSSVKNTHLIVGSQKMVPIYKSAFQMDLNKIYPIGTPRTDIFFNENLINEKIKEFYENYPELTNKKLILYAPTFRDEEYKKKLNNSSENIDINTEILKILNYLPEDYILILRLHPYISNRFSLKELNLSKKIEKRVFNLSKYNEVNTLLFVSDVLITDYSSIIFEYSLLNKKMIFYPYDLKEFEEESRGFYFDYESFVPGIILTNIEDIGNYIKNTDKEYLKIIKTFKNKYMEKSDGFSTKRLFNILNNNKN</sequence>
<evidence type="ECO:0000256" key="3">
    <source>
        <dbReference type="ARBA" id="ARBA00022475"/>
    </source>
</evidence>
<dbReference type="InterPro" id="IPR051612">
    <property type="entry name" value="Teichoic_Acid_Biosynth"/>
</dbReference>
<keyword evidence="3" id="KW-1003">Cell membrane</keyword>
<evidence type="ECO:0000256" key="6">
    <source>
        <dbReference type="ARBA" id="ARBA00023136"/>
    </source>
</evidence>
<dbReference type="InterPro" id="IPR043148">
    <property type="entry name" value="TagF_C"/>
</dbReference>
<evidence type="ECO:0000256" key="4">
    <source>
        <dbReference type="ARBA" id="ARBA00022679"/>
    </source>
</evidence>
<reference evidence="8" key="1">
    <citation type="submission" date="2020-10" db="EMBL/GenBank/DDBJ databases">
        <title>Dehalococcoides mccartyi of a TCE/Cr reducing biochatode.</title>
        <authorList>
            <person name="Matturro B."/>
        </authorList>
    </citation>
    <scope>NUCLEOTIDE SEQUENCE</scope>
    <source>
        <strain evidence="8">Bin4</strain>
    </source>
</reference>
<keyword evidence="7" id="KW-1133">Transmembrane helix</keyword>
<dbReference type="SUPFAM" id="SSF53756">
    <property type="entry name" value="UDP-Glycosyltransferase/glycogen phosphorylase"/>
    <property type="match status" value="1"/>
</dbReference>
<gene>
    <name evidence="8" type="ORF">ISP01_01350</name>
</gene>
<evidence type="ECO:0000313" key="8">
    <source>
        <dbReference type="EMBL" id="MBF4468028.1"/>
    </source>
</evidence>
<accession>A0A843AKH8</accession>
<keyword evidence="7" id="KW-0812">Transmembrane</keyword>
<evidence type="ECO:0000313" key="9">
    <source>
        <dbReference type="Proteomes" id="UP000658733"/>
    </source>
</evidence>
<dbReference type="Gene3D" id="3.40.50.12580">
    <property type="match status" value="1"/>
</dbReference>
<dbReference type="Proteomes" id="UP000658733">
    <property type="component" value="Unassembled WGS sequence"/>
</dbReference>
<protein>
    <submittedName>
        <fullName evidence="8">CDP-glycerol glycerophosphotransferase family protein</fullName>
    </submittedName>
</protein>
<dbReference type="PANTHER" id="PTHR37316:SF2">
    <property type="entry name" value="TEICHOIC ACID RIBITOL-PHOSPHATE POLYMERASE TARK"/>
    <property type="match status" value="1"/>
</dbReference>
<dbReference type="GO" id="GO:0005886">
    <property type="term" value="C:plasma membrane"/>
    <property type="evidence" value="ECO:0007669"/>
    <property type="project" value="UniProtKB-SubCell"/>
</dbReference>
<keyword evidence="4 8" id="KW-0808">Transferase</keyword>
<evidence type="ECO:0000256" key="5">
    <source>
        <dbReference type="ARBA" id="ARBA00022944"/>
    </source>
</evidence>
<dbReference type="GO" id="GO:0047355">
    <property type="term" value="F:CDP-glycerol glycerophosphotransferase activity"/>
    <property type="evidence" value="ECO:0007669"/>
    <property type="project" value="InterPro"/>
</dbReference>
<comment type="caution">
    <text evidence="8">The sequence shown here is derived from an EMBL/GenBank/DDBJ whole genome shotgun (WGS) entry which is preliminary data.</text>
</comment>
<dbReference type="Pfam" id="PF04464">
    <property type="entry name" value="Glyphos_transf"/>
    <property type="match status" value="1"/>
</dbReference>
<keyword evidence="5" id="KW-0777">Teichoic acid biosynthesis</keyword>
<dbReference type="InterPro" id="IPR007554">
    <property type="entry name" value="Glycerophosphate_synth"/>
</dbReference>
<organism evidence="8 9">
    <name type="scientific">Methanobrevibacter arboriphilus</name>
    <dbReference type="NCBI Taxonomy" id="39441"/>
    <lineage>
        <taxon>Archaea</taxon>
        <taxon>Methanobacteriati</taxon>
        <taxon>Methanobacteriota</taxon>
        <taxon>Methanomada group</taxon>
        <taxon>Methanobacteria</taxon>
        <taxon>Methanobacteriales</taxon>
        <taxon>Methanobacteriaceae</taxon>
        <taxon>Methanobrevibacter</taxon>
    </lineage>
</organism>
<evidence type="ECO:0000256" key="1">
    <source>
        <dbReference type="ARBA" id="ARBA00004202"/>
    </source>
</evidence>
<proteinExistence type="inferred from homology"/>
<name>A0A843AKH8_METAZ</name>
<comment type="subcellular location">
    <subcellularLocation>
        <location evidence="1">Cell membrane</location>
        <topology evidence="1">Peripheral membrane protein</topology>
    </subcellularLocation>
</comment>
<dbReference type="RefSeq" id="WP_278521735.1">
    <property type="nucleotide sequence ID" value="NZ_JADIIN010000014.1"/>
</dbReference>